<sequence length="124" mass="13835">TEDTTYNYLSSRYSKIKESRSGNMNGFKHAKTLYDEQREKGKLGIWETPSGPGQQRTRRTPDLTSSICEFFTLEGCEASLEAVKLGLAKTVFPCQGSIPPYCAIQKKLIAGMTIKELYEGVQSV</sequence>
<dbReference type="AlphaFoldDB" id="A0A0F9KQL6"/>
<feature type="non-terminal residue" evidence="1">
    <location>
        <position position="1"/>
    </location>
</feature>
<proteinExistence type="predicted"/>
<dbReference type="EMBL" id="LAZR01014388">
    <property type="protein sequence ID" value="KKM17710.1"/>
    <property type="molecule type" value="Genomic_DNA"/>
</dbReference>
<protein>
    <submittedName>
        <fullName evidence="1">Uncharacterized protein</fullName>
    </submittedName>
</protein>
<gene>
    <name evidence="1" type="ORF">LCGC14_1672980</name>
</gene>
<organism evidence="1">
    <name type="scientific">marine sediment metagenome</name>
    <dbReference type="NCBI Taxonomy" id="412755"/>
    <lineage>
        <taxon>unclassified sequences</taxon>
        <taxon>metagenomes</taxon>
        <taxon>ecological metagenomes</taxon>
    </lineage>
</organism>
<evidence type="ECO:0000313" key="1">
    <source>
        <dbReference type="EMBL" id="KKM17710.1"/>
    </source>
</evidence>
<comment type="caution">
    <text evidence="1">The sequence shown here is derived from an EMBL/GenBank/DDBJ whole genome shotgun (WGS) entry which is preliminary data.</text>
</comment>
<accession>A0A0F9KQL6</accession>
<reference evidence="1" key="1">
    <citation type="journal article" date="2015" name="Nature">
        <title>Complex archaea that bridge the gap between prokaryotes and eukaryotes.</title>
        <authorList>
            <person name="Spang A."/>
            <person name="Saw J.H."/>
            <person name="Jorgensen S.L."/>
            <person name="Zaremba-Niedzwiedzka K."/>
            <person name="Martijn J."/>
            <person name="Lind A.E."/>
            <person name="van Eijk R."/>
            <person name="Schleper C."/>
            <person name="Guy L."/>
            <person name="Ettema T.J."/>
        </authorList>
    </citation>
    <scope>NUCLEOTIDE SEQUENCE</scope>
</reference>
<name>A0A0F9KQL6_9ZZZZ</name>